<comment type="caution">
    <text evidence="1">The sequence shown here is derived from an EMBL/GenBank/DDBJ whole genome shotgun (WGS) entry which is preliminary data.</text>
</comment>
<protein>
    <submittedName>
        <fullName evidence="1">Uncharacterized protein</fullName>
    </submittedName>
</protein>
<dbReference type="EMBL" id="DSOL01000060">
    <property type="protein sequence ID" value="HEN27470.1"/>
    <property type="molecule type" value="Genomic_DNA"/>
</dbReference>
<name>A0A7C2NYK5_UNCW3</name>
<accession>A0A7C2NYK5</accession>
<evidence type="ECO:0000313" key="1">
    <source>
        <dbReference type="EMBL" id="HEN27470.1"/>
    </source>
</evidence>
<reference evidence="1" key="1">
    <citation type="journal article" date="2020" name="mSystems">
        <title>Genome- and Community-Level Interaction Insights into Carbon Utilization and Element Cycling Functions of Hydrothermarchaeota in Hydrothermal Sediment.</title>
        <authorList>
            <person name="Zhou Z."/>
            <person name="Liu Y."/>
            <person name="Xu W."/>
            <person name="Pan J."/>
            <person name="Luo Z.H."/>
            <person name="Li M."/>
        </authorList>
    </citation>
    <scope>NUCLEOTIDE SEQUENCE [LARGE SCALE GENOMIC DNA]</scope>
    <source>
        <strain evidence="1">SpSt-34</strain>
    </source>
</reference>
<organism evidence="1">
    <name type="scientific">candidate division WOR-3 bacterium</name>
    <dbReference type="NCBI Taxonomy" id="2052148"/>
    <lineage>
        <taxon>Bacteria</taxon>
        <taxon>Bacteria division WOR-3</taxon>
    </lineage>
</organism>
<dbReference type="AlphaFoldDB" id="A0A7C2NYK5"/>
<proteinExistence type="predicted"/>
<sequence>MFKILRSGEIVIVEPMKGFPIIKDLVVDFGVSIAANGEIFKKLGGTFLRKKKRGKREFG</sequence>
<gene>
    <name evidence="1" type="ORF">ENQ77_02155</name>
</gene>